<evidence type="ECO:0000259" key="3">
    <source>
        <dbReference type="Pfam" id="PF07261"/>
    </source>
</evidence>
<proteinExistence type="inferred from homology"/>
<organism evidence="5 6">
    <name type="scientific">Lacticaseibacillus nasuensis JCM 17158</name>
    <dbReference type="NCBI Taxonomy" id="1291734"/>
    <lineage>
        <taxon>Bacteria</taxon>
        <taxon>Bacillati</taxon>
        <taxon>Bacillota</taxon>
        <taxon>Bacilli</taxon>
        <taxon>Lactobacillales</taxon>
        <taxon>Lactobacillaceae</taxon>
        <taxon>Lacticaseibacillus</taxon>
    </lineage>
</organism>
<keyword evidence="5" id="KW-0378">Hydrolase</keyword>
<evidence type="ECO:0000313" key="6">
    <source>
        <dbReference type="Proteomes" id="UP000051804"/>
    </source>
</evidence>
<dbReference type="AlphaFoldDB" id="A0A0R1JHS8"/>
<dbReference type="InterPro" id="IPR006343">
    <property type="entry name" value="DnaB/C_C"/>
</dbReference>
<feature type="region of interest" description="Disordered" evidence="2">
    <location>
        <begin position="386"/>
        <end position="425"/>
    </location>
</feature>
<dbReference type="InterPro" id="IPR058660">
    <property type="entry name" value="WHD_DnaB"/>
</dbReference>
<feature type="compositionally biased region" description="Basic residues" evidence="2">
    <location>
        <begin position="387"/>
        <end position="396"/>
    </location>
</feature>
<keyword evidence="5" id="KW-0067">ATP-binding</keyword>
<dbReference type="Pfam" id="PF07261">
    <property type="entry name" value="DnaB_2"/>
    <property type="match status" value="1"/>
</dbReference>
<keyword evidence="5" id="KW-0547">Nucleotide-binding</keyword>
<dbReference type="PATRIC" id="fig|1291734.4.peg.13"/>
<accession>A0A0R1JHS8</accession>
<gene>
    <name evidence="5" type="ORF">FD02_GL000011</name>
</gene>
<name>A0A0R1JHS8_9LACO</name>
<dbReference type="EMBL" id="AZDJ01000030">
    <property type="protein sequence ID" value="KRK70831.1"/>
    <property type="molecule type" value="Genomic_DNA"/>
</dbReference>
<feature type="domain" description="DnaB/C C-terminal" evidence="3">
    <location>
        <begin position="319"/>
        <end position="375"/>
    </location>
</feature>
<evidence type="ECO:0000313" key="5">
    <source>
        <dbReference type="EMBL" id="KRK70831.1"/>
    </source>
</evidence>
<feature type="domain" description="Replicative helicase loading/DNA remodeling protein DnaB N-terminal winged helix" evidence="4">
    <location>
        <begin position="4"/>
        <end position="233"/>
    </location>
</feature>
<dbReference type="Pfam" id="PF25888">
    <property type="entry name" value="WHD_DnaB"/>
    <property type="match status" value="1"/>
</dbReference>
<dbReference type="STRING" id="1291734.FD02_GL000011"/>
<keyword evidence="6" id="KW-1185">Reference proteome</keyword>
<dbReference type="GO" id="GO:0004386">
    <property type="term" value="F:helicase activity"/>
    <property type="evidence" value="ECO:0007669"/>
    <property type="project" value="UniProtKB-KW"/>
</dbReference>
<protein>
    <submittedName>
        <fullName evidence="5">Replicative DNA helicase DnaB</fullName>
    </submittedName>
</protein>
<evidence type="ECO:0000256" key="2">
    <source>
        <dbReference type="SAM" id="MobiDB-lite"/>
    </source>
</evidence>
<reference evidence="5 6" key="1">
    <citation type="journal article" date="2015" name="Genome Announc.">
        <title>Expanding the biotechnology potential of lactobacilli through comparative genomics of 213 strains and associated genera.</title>
        <authorList>
            <person name="Sun Z."/>
            <person name="Harris H.M."/>
            <person name="McCann A."/>
            <person name="Guo C."/>
            <person name="Argimon S."/>
            <person name="Zhang W."/>
            <person name="Yang X."/>
            <person name="Jeffery I.B."/>
            <person name="Cooney J.C."/>
            <person name="Kagawa T.F."/>
            <person name="Liu W."/>
            <person name="Song Y."/>
            <person name="Salvetti E."/>
            <person name="Wrobel A."/>
            <person name="Rasinkangas P."/>
            <person name="Parkhill J."/>
            <person name="Rea M.C."/>
            <person name="O'Sullivan O."/>
            <person name="Ritari J."/>
            <person name="Douillard F.P."/>
            <person name="Paul Ross R."/>
            <person name="Yang R."/>
            <person name="Briner A.E."/>
            <person name="Felis G.E."/>
            <person name="de Vos W.M."/>
            <person name="Barrangou R."/>
            <person name="Klaenhammer T.R."/>
            <person name="Caufield P.W."/>
            <person name="Cui Y."/>
            <person name="Zhang H."/>
            <person name="O'Toole P.W."/>
        </authorList>
    </citation>
    <scope>NUCLEOTIDE SEQUENCE [LARGE SCALE GENOMIC DNA]</scope>
    <source>
        <strain evidence="5 6">JCM 17158</strain>
    </source>
</reference>
<sequence length="443" mass="48855">MAQDAYLVAQANWFSDQLQQVAIALYQPLVGPVALALYLTLWQEATPRPSMTERRPQTQLLEVLNISVDQLYDARVHLEAVGLLKTYTAIDAMGRYYAYELYAPLTADRFFADDLLGMLLYDRVGGHRYVELAERFTLQPVSRTDWQDDTHQFLDVYHLTSVTPPADLAPARAATQQKPTPQVSLGKPGVDWALVKTQAQGYGVSPEQITQQEAALGEIATFYGLDALSLSRLIGKAADVMTGKVAAASVRRLAEQTYQKKTPAFTDAPIAQPAAPATGNTDWTPEEQALLQRVHGVAPRQFLEAVKQAKGPRMFVAGNETLALRNLANRGVFDDDTLNVLVDYVLRDRDSLNQAYLDSVANAWLKAGVNSPQSALLAIRDYQTKAANRKPRSRKPARQEQVPAWLKQRTAPASPQQPAVSKAKLAEQMAKLKALQEKGGTQS</sequence>
<evidence type="ECO:0000256" key="1">
    <source>
        <dbReference type="ARBA" id="ARBA00093462"/>
    </source>
</evidence>
<evidence type="ECO:0000259" key="4">
    <source>
        <dbReference type="Pfam" id="PF25888"/>
    </source>
</evidence>
<dbReference type="Proteomes" id="UP000051804">
    <property type="component" value="Unassembled WGS sequence"/>
</dbReference>
<comment type="similarity">
    <text evidence="1">Belongs to the DnaB/DnaD family.</text>
</comment>
<comment type="caution">
    <text evidence="5">The sequence shown here is derived from an EMBL/GenBank/DDBJ whole genome shotgun (WGS) entry which is preliminary data.</text>
</comment>
<keyword evidence="5" id="KW-0347">Helicase</keyword>